<feature type="signal peptide" evidence="1">
    <location>
        <begin position="1"/>
        <end position="21"/>
    </location>
</feature>
<evidence type="ECO:0000313" key="3">
    <source>
        <dbReference type="Proteomes" id="UP001501367"/>
    </source>
</evidence>
<proteinExistence type="predicted"/>
<reference evidence="3" key="1">
    <citation type="journal article" date="2019" name="Int. J. Syst. Evol. Microbiol.">
        <title>The Global Catalogue of Microorganisms (GCM) 10K type strain sequencing project: providing services to taxonomists for standard genome sequencing and annotation.</title>
        <authorList>
            <consortium name="The Broad Institute Genomics Platform"/>
            <consortium name="The Broad Institute Genome Sequencing Center for Infectious Disease"/>
            <person name="Wu L."/>
            <person name="Ma J."/>
        </authorList>
    </citation>
    <scope>NUCLEOTIDE SEQUENCE [LARGE SCALE GENOMIC DNA]</scope>
    <source>
        <strain evidence="3">JCM 17336</strain>
    </source>
</reference>
<protein>
    <recommendedName>
        <fullName evidence="4">Lipoprotein</fullName>
    </recommendedName>
</protein>
<evidence type="ECO:0000256" key="1">
    <source>
        <dbReference type="SAM" id="SignalP"/>
    </source>
</evidence>
<keyword evidence="1" id="KW-0732">Signal</keyword>
<keyword evidence="3" id="KW-1185">Reference proteome</keyword>
<comment type="caution">
    <text evidence="2">The sequence shown here is derived from an EMBL/GenBank/DDBJ whole genome shotgun (WGS) entry which is preliminary data.</text>
</comment>
<evidence type="ECO:0008006" key="4">
    <source>
        <dbReference type="Google" id="ProtNLM"/>
    </source>
</evidence>
<dbReference type="EMBL" id="BAABDT010000004">
    <property type="protein sequence ID" value="GAA3738727.1"/>
    <property type="molecule type" value="Genomic_DNA"/>
</dbReference>
<feature type="chain" id="PRO_5046650616" description="Lipoprotein" evidence="1">
    <location>
        <begin position="22"/>
        <end position="226"/>
    </location>
</feature>
<evidence type="ECO:0000313" key="2">
    <source>
        <dbReference type="EMBL" id="GAA3738727.1"/>
    </source>
</evidence>
<dbReference type="RefSeq" id="WP_345158591.1">
    <property type="nucleotide sequence ID" value="NZ_BAABDT010000004.1"/>
</dbReference>
<accession>A0ABP7FGW2</accession>
<gene>
    <name evidence="2" type="ORF">GCM10022422_22740</name>
</gene>
<name>A0ABP7FGW2_9FLAO</name>
<organism evidence="2 3">
    <name type="scientific">Flavobacterium ginsengisoli</name>
    <dbReference type="NCBI Taxonomy" id="871694"/>
    <lineage>
        <taxon>Bacteria</taxon>
        <taxon>Pseudomonadati</taxon>
        <taxon>Bacteroidota</taxon>
        <taxon>Flavobacteriia</taxon>
        <taxon>Flavobacteriales</taxon>
        <taxon>Flavobacteriaceae</taxon>
        <taxon>Flavobacterium</taxon>
    </lineage>
</organism>
<dbReference type="PROSITE" id="PS51257">
    <property type="entry name" value="PROKAR_LIPOPROTEIN"/>
    <property type="match status" value="1"/>
</dbReference>
<dbReference type="Proteomes" id="UP001501367">
    <property type="component" value="Unassembled WGS sequence"/>
</dbReference>
<sequence>MKKIILSFLALATISITSCSSEDQTADSQGLAKAQEEQVSNQTAKAAALELCSATSTSVTVNRWQAPSSVDTNWTPVAAVIGGVNVQWEGIYGASLRPVGNTAQWYLGTVDLNSVCGEWDLWKESVEVKNATGNVGTAPTSDPYNIVGYNGTISGSNYGLGYYSYNITTHVMTPAKAIVIWKAAGTNSHSVTVPHTSATEVYLVKVTAVTPGTSSSVISYNWSKVL</sequence>